<evidence type="ECO:0000256" key="4">
    <source>
        <dbReference type="ARBA" id="ARBA00022475"/>
    </source>
</evidence>
<keyword evidence="7 8" id="KW-0472">Membrane</keyword>
<dbReference type="InterPro" id="IPR052017">
    <property type="entry name" value="TSUP"/>
</dbReference>
<dbReference type="Pfam" id="PF01925">
    <property type="entry name" value="TauE"/>
    <property type="match status" value="1"/>
</dbReference>
<feature type="transmembrane region" description="Helical" evidence="8">
    <location>
        <begin position="56"/>
        <end position="82"/>
    </location>
</feature>
<dbReference type="InterPro" id="IPR002781">
    <property type="entry name" value="TM_pro_TauE-like"/>
</dbReference>
<evidence type="ECO:0000256" key="5">
    <source>
        <dbReference type="ARBA" id="ARBA00022692"/>
    </source>
</evidence>
<keyword evidence="10" id="KW-1185">Reference proteome</keyword>
<protein>
    <recommendedName>
        <fullName evidence="8">Probable membrane transporter protein</fullName>
    </recommendedName>
</protein>
<dbReference type="AlphaFoldDB" id="A0A1H7GY21"/>
<evidence type="ECO:0000313" key="10">
    <source>
        <dbReference type="Proteomes" id="UP000198521"/>
    </source>
</evidence>
<evidence type="ECO:0000256" key="6">
    <source>
        <dbReference type="ARBA" id="ARBA00022989"/>
    </source>
</evidence>
<evidence type="ECO:0000256" key="1">
    <source>
        <dbReference type="ARBA" id="ARBA00004651"/>
    </source>
</evidence>
<feature type="transmembrane region" description="Helical" evidence="8">
    <location>
        <begin position="282"/>
        <end position="299"/>
    </location>
</feature>
<evidence type="ECO:0000256" key="8">
    <source>
        <dbReference type="RuleBase" id="RU363041"/>
    </source>
</evidence>
<keyword evidence="6 8" id="KW-1133">Transmembrane helix</keyword>
<comment type="subcellular location">
    <subcellularLocation>
        <location evidence="1 8">Cell membrane</location>
        <topology evidence="1 8">Multi-pass membrane protein</topology>
    </subcellularLocation>
</comment>
<feature type="transmembrane region" description="Helical" evidence="8">
    <location>
        <begin position="227"/>
        <end position="247"/>
    </location>
</feature>
<comment type="similarity">
    <text evidence="2 8">Belongs to the 4-toluene sulfonate uptake permease (TSUP) (TC 2.A.102) family.</text>
</comment>
<dbReference type="PANTHER" id="PTHR30269:SF0">
    <property type="entry name" value="MEMBRANE TRANSPORTER PROTEIN YFCA-RELATED"/>
    <property type="match status" value="1"/>
</dbReference>
<feature type="transmembrane region" description="Helical" evidence="8">
    <location>
        <begin position="151"/>
        <end position="168"/>
    </location>
</feature>
<evidence type="ECO:0000256" key="7">
    <source>
        <dbReference type="ARBA" id="ARBA00023136"/>
    </source>
</evidence>
<feature type="transmembrane region" description="Helical" evidence="8">
    <location>
        <begin position="253"/>
        <end position="270"/>
    </location>
</feature>
<reference evidence="9 10" key="1">
    <citation type="submission" date="2016-10" db="EMBL/GenBank/DDBJ databases">
        <authorList>
            <person name="de Groot N.N."/>
        </authorList>
    </citation>
    <scope>NUCLEOTIDE SEQUENCE [LARGE SCALE GENOMIC DNA]</scope>
    <source>
        <strain evidence="9 10">DSM 25232</strain>
    </source>
</reference>
<dbReference type="PANTHER" id="PTHR30269">
    <property type="entry name" value="TRANSMEMBRANE PROTEIN YFCA"/>
    <property type="match status" value="1"/>
</dbReference>
<evidence type="ECO:0000256" key="3">
    <source>
        <dbReference type="ARBA" id="ARBA00022448"/>
    </source>
</evidence>
<proteinExistence type="inferred from homology"/>
<gene>
    <name evidence="9" type="ORF">SAMN04487910_0508</name>
</gene>
<dbReference type="EMBL" id="FOAB01000001">
    <property type="protein sequence ID" value="SEK42981.1"/>
    <property type="molecule type" value="Genomic_DNA"/>
</dbReference>
<feature type="transmembrane region" description="Helical" evidence="8">
    <location>
        <begin position="124"/>
        <end position="144"/>
    </location>
</feature>
<dbReference type="STRING" id="1038014.SAMN04487910_0508"/>
<organism evidence="9 10">
    <name type="scientific">Aquimarina amphilecti</name>
    <dbReference type="NCBI Taxonomy" id="1038014"/>
    <lineage>
        <taxon>Bacteria</taxon>
        <taxon>Pseudomonadati</taxon>
        <taxon>Bacteroidota</taxon>
        <taxon>Flavobacteriia</taxon>
        <taxon>Flavobacteriales</taxon>
        <taxon>Flavobacteriaceae</taxon>
        <taxon>Aquimarina</taxon>
    </lineage>
</organism>
<name>A0A1H7GY21_AQUAM</name>
<dbReference type="Proteomes" id="UP000198521">
    <property type="component" value="Unassembled WGS sequence"/>
</dbReference>
<evidence type="ECO:0000256" key="2">
    <source>
        <dbReference type="ARBA" id="ARBA00009142"/>
    </source>
</evidence>
<sequence length="301" mass="32927">MGIILCNELTVVGFLFVFVNLQQFNNLYQLICKKHWYFLVLLIFGMKQNQMNETLLFILLAIVGFIAGVINTIAGGGSLLTLPMLIFMGLPPAIANGTNRIGIFIQSITSVAGFKSKGIQPSLFSVYLGLSALIGSLIGAKIAIDIKGETFNKILAIVMVLVVLFMVFKPKVNIADFAERVQGKYRFISIITFFIIGIYGGFIQAGVGIFILLALSTINRISLVSSNAVKALVVFVYTIGALFVFAYNNQINYLYGFVLAFGNASGGWIASRWSVKKGDGIVKVFLVIMVITMAIKLWLDS</sequence>
<evidence type="ECO:0000313" key="9">
    <source>
        <dbReference type="EMBL" id="SEK42981.1"/>
    </source>
</evidence>
<dbReference type="GO" id="GO:0005886">
    <property type="term" value="C:plasma membrane"/>
    <property type="evidence" value="ECO:0007669"/>
    <property type="project" value="UniProtKB-SubCell"/>
</dbReference>
<accession>A0A1H7GY21</accession>
<feature type="transmembrane region" description="Helical" evidence="8">
    <location>
        <begin position="188"/>
        <end position="215"/>
    </location>
</feature>
<keyword evidence="5 8" id="KW-0812">Transmembrane</keyword>
<keyword evidence="3" id="KW-0813">Transport</keyword>
<keyword evidence="4 8" id="KW-1003">Cell membrane</keyword>